<gene>
    <name evidence="4" type="ORF">AFM12_08315</name>
</gene>
<dbReference type="InterPro" id="IPR041218">
    <property type="entry name" value="DUF5606"/>
</dbReference>
<dbReference type="Pfam" id="PF18347">
    <property type="entry name" value="DUF5606"/>
    <property type="match status" value="1"/>
</dbReference>
<dbReference type="Gene3D" id="1.10.10.1650">
    <property type="match status" value="1"/>
</dbReference>
<dbReference type="OrthoDB" id="675198at2"/>
<feature type="domain" description="DUF6852" evidence="3">
    <location>
        <begin position="53"/>
        <end position="124"/>
    </location>
</feature>
<dbReference type="InterPro" id="IPR049280">
    <property type="entry name" value="DUF6852"/>
</dbReference>
<feature type="region of interest" description="Disordered" evidence="1">
    <location>
        <begin position="132"/>
        <end position="157"/>
    </location>
</feature>
<feature type="domain" description="DUF5606" evidence="2">
    <location>
        <begin position="4"/>
        <end position="50"/>
    </location>
</feature>
<dbReference type="Pfam" id="PF21186">
    <property type="entry name" value="DUF6852"/>
    <property type="match status" value="1"/>
</dbReference>
<dbReference type="InterPro" id="IPR049282">
    <property type="entry name" value="BVU_3817_N_sf"/>
</dbReference>
<evidence type="ECO:0000256" key="1">
    <source>
        <dbReference type="SAM" id="MobiDB-lite"/>
    </source>
</evidence>
<dbReference type="PATRIC" id="fig|1605367.3.peg.3042"/>
<dbReference type="EMBL" id="LGTQ01000006">
    <property type="protein sequence ID" value="KPM49028.1"/>
    <property type="molecule type" value="Genomic_DNA"/>
</dbReference>
<accession>A0A0N8HA30</accession>
<keyword evidence="5" id="KW-1185">Reference proteome</keyword>
<name>A0A0N8HA30_9BACT</name>
<organism evidence="4 5">
    <name type="scientific">Jiulongibacter sediminis</name>
    <dbReference type="NCBI Taxonomy" id="1605367"/>
    <lineage>
        <taxon>Bacteria</taxon>
        <taxon>Pseudomonadati</taxon>
        <taxon>Bacteroidota</taxon>
        <taxon>Cytophagia</taxon>
        <taxon>Cytophagales</taxon>
        <taxon>Leadbetterellaceae</taxon>
        <taxon>Jiulongibacter</taxon>
    </lineage>
</organism>
<evidence type="ECO:0000313" key="5">
    <source>
        <dbReference type="Proteomes" id="UP000050454"/>
    </source>
</evidence>
<dbReference type="AlphaFoldDB" id="A0A0N8HA30"/>
<evidence type="ECO:0000259" key="2">
    <source>
        <dbReference type="Pfam" id="PF18347"/>
    </source>
</evidence>
<dbReference type="STRING" id="1605367.AFM12_08315"/>
<evidence type="ECO:0000313" key="4">
    <source>
        <dbReference type="EMBL" id="KPM49028.1"/>
    </source>
</evidence>
<dbReference type="Gene3D" id="2.30.30.730">
    <property type="match status" value="1"/>
</dbReference>
<evidence type="ECO:0000259" key="3">
    <source>
        <dbReference type="Pfam" id="PF21186"/>
    </source>
</evidence>
<protein>
    <submittedName>
        <fullName evidence="4">Uncharacterized protein</fullName>
    </submittedName>
</protein>
<dbReference type="Proteomes" id="UP000050454">
    <property type="component" value="Unassembled WGS sequence"/>
</dbReference>
<reference evidence="4 5" key="1">
    <citation type="submission" date="2015-07" db="EMBL/GenBank/DDBJ databases">
        <title>The draft genome sequence of Leadbetterella sp. JN14-9.</title>
        <authorList>
            <person name="Liu Y."/>
            <person name="Du J."/>
            <person name="Shao Z."/>
        </authorList>
    </citation>
    <scope>NUCLEOTIDE SEQUENCE [LARGE SCALE GENOMIC DNA]</scope>
    <source>
        <strain evidence="4 5">JN14-9</strain>
    </source>
</reference>
<comment type="caution">
    <text evidence="4">The sequence shown here is derived from an EMBL/GenBank/DDBJ whole genome shotgun (WGS) entry which is preliminary data.</text>
</comment>
<proteinExistence type="predicted"/>
<sequence>MEALQEVAHIAGRPGLFRIIKPGRAGVIVESMDGKGKREMVSVNAKVSVLKDISIYSEEFNKSTPLSEIFTTMREKHGEKVDFDTKNASQDEFFTFFGEIMPDFDQERVYSSDIKKIIQWYNLLSTSMPELFEESKEEEPEVKEEAPKAKKKAKSKE</sequence>
<dbReference type="InterPro" id="IPR049281">
    <property type="entry name" value="BVU_3817-like_C_sf"/>
</dbReference>
<dbReference type="RefSeq" id="WP_082391279.1">
    <property type="nucleotide sequence ID" value="NZ_JXSZ01000006.1"/>
</dbReference>
<feature type="compositionally biased region" description="Acidic residues" evidence="1">
    <location>
        <begin position="132"/>
        <end position="142"/>
    </location>
</feature>